<name>A0ABT8AMP7_9HYPH</name>
<evidence type="ECO:0000256" key="1">
    <source>
        <dbReference type="SAM" id="MobiDB-lite"/>
    </source>
</evidence>
<dbReference type="RefSeq" id="WP_238285572.1">
    <property type="nucleotide sequence ID" value="NZ_BPQS01000003.1"/>
</dbReference>
<protein>
    <submittedName>
        <fullName evidence="4">SPOR domain-containing protein</fullName>
    </submittedName>
</protein>
<dbReference type="InterPro" id="IPR007730">
    <property type="entry name" value="SPOR-like_dom"/>
</dbReference>
<reference evidence="5" key="1">
    <citation type="journal article" date="2019" name="Int. J. Syst. Evol. Microbiol.">
        <title>The Global Catalogue of Microorganisms (GCM) 10K type strain sequencing project: providing services to taxonomists for standard genome sequencing and annotation.</title>
        <authorList>
            <consortium name="The Broad Institute Genomics Platform"/>
            <consortium name="The Broad Institute Genome Sequencing Center for Infectious Disease"/>
            <person name="Wu L."/>
            <person name="Ma J."/>
        </authorList>
    </citation>
    <scope>NUCLEOTIDE SEQUENCE [LARGE SCALE GENOMIC DNA]</scope>
    <source>
        <strain evidence="5">CECT 7806</strain>
    </source>
</reference>
<evidence type="ECO:0000256" key="2">
    <source>
        <dbReference type="SAM" id="Phobius"/>
    </source>
</evidence>
<accession>A0ABT8AMP7</accession>
<dbReference type="Gene3D" id="3.30.70.1070">
    <property type="entry name" value="Sporulation related repeat"/>
    <property type="match status" value="1"/>
</dbReference>
<evidence type="ECO:0000313" key="4">
    <source>
        <dbReference type="EMBL" id="MDN3570689.1"/>
    </source>
</evidence>
<gene>
    <name evidence="4" type="ORF">QWZ18_08635</name>
</gene>
<keyword evidence="5" id="KW-1185">Reference proteome</keyword>
<proteinExistence type="predicted"/>
<keyword evidence="2" id="KW-0472">Membrane</keyword>
<comment type="caution">
    <text evidence="4">The sequence shown here is derived from an EMBL/GenBank/DDBJ whole genome shotgun (WGS) entry which is preliminary data.</text>
</comment>
<evidence type="ECO:0000313" key="5">
    <source>
        <dbReference type="Proteomes" id="UP001244297"/>
    </source>
</evidence>
<dbReference type="InterPro" id="IPR036680">
    <property type="entry name" value="SPOR-like_sf"/>
</dbReference>
<dbReference type="Proteomes" id="UP001244297">
    <property type="component" value="Unassembled WGS sequence"/>
</dbReference>
<organism evidence="4 5">
    <name type="scientific">Methylobacterium longum</name>
    <dbReference type="NCBI Taxonomy" id="767694"/>
    <lineage>
        <taxon>Bacteria</taxon>
        <taxon>Pseudomonadati</taxon>
        <taxon>Pseudomonadota</taxon>
        <taxon>Alphaproteobacteria</taxon>
        <taxon>Hyphomicrobiales</taxon>
        <taxon>Methylobacteriaceae</taxon>
        <taxon>Methylobacterium</taxon>
    </lineage>
</organism>
<dbReference type="SUPFAM" id="SSF110997">
    <property type="entry name" value="Sporulation related repeat"/>
    <property type="match status" value="1"/>
</dbReference>
<feature type="domain" description="SPOR" evidence="3">
    <location>
        <begin position="370"/>
        <end position="452"/>
    </location>
</feature>
<sequence length="452" mass="46449">MTNASRAQVDLDALARDLRQDGTRAPQAAAKSDPLAELARIVGQDDPFRALLAARDEMRNVAAASPQAGWSARIEPSFVPEAQKATPADAFDQYLASVEQDTHPEGAAYGADLGAAQNDADGAYDTDRPLRRVSPRRRLVSVGAGIAVVAVAVTGALTYKGLSHSDHGGVPVVQADSTPLKVAPKVADGVEIPDQNRQIYDPKGKKDGQIKIVNREEQPLDVAEAARTAQGTGPAGGAQSGTTPGNGPFEAFGEPRRVRTVAVKPDAPPAPPAREAQADAGPAPIPTMVLPTDEPPAKAPPMRQAAAGLATATPAPMTPPPEATPVEAAAPKPVAVKPPPKAAQRVATVAPAAPDTTSSTAISDDDAVRSGPVSGFSVQLGVRSSAAEAKAALRQMQAKYTQLAGKPELIRQAEVNGKTIFRVRVGPLEKGAASSLCSALQGAGGQCFVAKN</sequence>
<keyword evidence="2" id="KW-1133">Transmembrane helix</keyword>
<feature type="region of interest" description="Disordered" evidence="1">
    <location>
        <begin position="226"/>
        <end position="252"/>
    </location>
</feature>
<feature type="transmembrane region" description="Helical" evidence="2">
    <location>
        <begin position="139"/>
        <end position="159"/>
    </location>
</feature>
<feature type="region of interest" description="Disordered" evidence="1">
    <location>
        <begin position="265"/>
        <end position="284"/>
    </location>
</feature>
<keyword evidence="2" id="KW-0812">Transmembrane</keyword>
<dbReference type="Pfam" id="PF05036">
    <property type="entry name" value="SPOR"/>
    <property type="match status" value="1"/>
</dbReference>
<dbReference type="PROSITE" id="PS51724">
    <property type="entry name" value="SPOR"/>
    <property type="match status" value="1"/>
</dbReference>
<dbReference type="EMBL" id="JAUFPT010000023">
    <property type="protein sequence ID" value="MDN3570689.1"/>
    <property type="molecule type" value="Genomic_DNA"/>
</dbReference>
<evidence type="ECO:0000259" key="3">
    <source>
        <dbReference type="PROSITE" id="PS51724"/>
    </source>
</evidence>